<name>A0A1L4A064_9SPHN</name>
<organism evidence="1 2">
    <name type="scientific">Tardibacter chloracetimidivorans</name>
    <dbReference type="NCBI Taxonomy" id="1921510"/>
    <lineage>
        <taxon>Bacteria</taxon>
        <taxon>Pseudomonadati</taxon>
        <taxon>Pseudomonadota</taxon>
        <taxon>Alphaproteobacteria</taxon>
        <taxon>Sphingomonadales</taxon>
        <taxon>Sphingomonadaceae</taxon>
        <taxon>Tardibacter</taxon>
    </lineage>
</organism>
<accession>A0A1L4A064</accession>
<protein>
    <submittedName>
        <fullName evidence="1">Uncharacterized protein</fullName>
    </submittedName>
</protein>
<gene>
    <name evidence="1" type="ORF">BSL82_17660</name>
</gene>
<dbReference type="EMBL" id="CP018222">
    <property type="protein sequence ID" value="API61278.1"/>
    <property type="molecule type" value="Genomic_DNA"/>
</dbReference>
<sequence>MSGILTLLHQHPQIEQRAILILRNLAGNAGDRARALETIESLGGTRTTHVALARLVGAALAMGCELLPIYASHVSSDELALLRQLARVRGSADSSTLQGDMAMRDALVKAARAFDDLGLCFPPVIKGEGSAPDEGG</sequence>
<reference evidence="1 2" key="1">
    <citation type="submission" date="2016-11" db="EMBL/GenBank/DDBJ databases">
        <title>Complete Genome Sequence of alachlor-degrading Sphingomonas sp. strain JJ-A5.</title>
        <authorList>
            <person name="Lee H."/>
            <person name="Ka J.-O."/>
        </authorList>
    </citation>
    <scope>NUCLEOTIDE SEQUENCE [LARGE SCALE GENOMIC DNA]</scope>
    <source>
        <strain evidence="1 2">JJ-A5</strain>
        <plasmid evidence="2">phsl1</plasmid>
    </source>
</reference>
<keyword evidence="2" id="KW-1185">Reference proteome</keyword>
<evidence type="ECO:0000313" key="1">
    <source>
        <dbReference type="EMBL" id="API61278.1"/>
    </source>
</evidence>
<dbReference type="RefSeq" id="WP_072598907.1">
    <property type="nucleotide sequence ID" value="NZ_CP018222.1"/>
</dbReference>
<dbReference type="Proteomes" id="UP000182063">
    <property type="component" value="Plasmid pHSL1"/>
</dbReference>
<dbReference type="KEGG" id="sphj:BSL82_17660"/>
<keyword evidence="1" id="KW-0614">Plasmid</keyword>
<evidence type="ECO:0000313" key="2">
    <source>
        <dbReference type="Proteomes" id="UP000182063"/>
    </source>
</evidence>
<dbReference type="AlphaFoldDB" id="A0A1L4A064"/>
<proteinExistence type="predicted"/>
<geneLocation type="plasmid" evidence="2">
    <name>phsl1</name>
</geneLocation>